<dbReference type="InterPro" id="IPR001623">
    <property type="entry name" value="DnaJ_domain"/>
</dbReference>
<feature type="compositionally biased region" description="Basic and acidic residues" evidence="2">
    <location>
        <begin position="411"/>
        <end position="432"/>
    </location>
</feature>
<feature type="compositionally biased region" description="Basic and acidic residues" evidence="2">
    <location>
        <begin position="1282"/>
        <end position="1300"/>
    </location>
</feature>
<feature type="compositionally biased region" description="Basic and acidic residues" evidence="2">
    <location>
        <begin position="1118"/>
        <end position="1137"/>
    </location>
</feature>
<sequence>MEYEKSPTATAFSRKISNRSLSFSANAVYDGVFSSPANTKSPLVDYSEIFRGSGPSPSSIPFLDVPELNVGKVKVDVRSSKLDYSSVFGGFGDCDFTVTPKEVIIKSERKSAKREEKRSRRESGNSCDVPLYKEEKNQNSSPEMVRMQHSEILNQNGSRNENGTSHLTQVRTPGPSPAHTPVVDNMSAVQKIESKTTPTPSVEKKPCDEGVEEVKSSRKQSSKTEVDFEKIVGRNECSTRDNNSTSKADSRDVKPASSLQRTFNGEIGASERSMGLNSVRSERFDAEDSDSPSSPTFFDAETDPDSFAAESSAALKKALDEAQVRMNIAKQMMERKKSGFLGSPKLKSCDEPKVENERDGKLEGKTEESREDNSQILGETVHSSEQALSDQHAKRARKQWEVPEGLLKSTADQKREEVEEQEVVKREEEQARRARKHWELPGGIFKSVMNSKQPEPENLAPPKPETDTKQEVQALPENPFYTFGQLGSKLKCVVEAFTGSKVSQKDEALVTEKDNSFLPQMVQGEESDSQELLAGIPVMETYFREVEETPQQTESKCETKIEEKSESKMCAFVEGCSQKMEKDTGGQVKSAWESEDGPKCGVKNFQENSDPTYSYLHQEGEEEIVSRPQEMFVGPDDTKTYVREVEEIPTPNPVLSKTQFDENVGTIVSFVTENTPELGNIHEETEHKAPRRRRVWKTSEDVYNMIKFPKGNNSPWQPESVETETTQRSFQMEGVRIHDASEETESTSEQASDSGLQENWTVLKQMFRQMFQPADTTKGEDETYCLVGSEKEHVDIHQIAGDENGNETAETSYCQMTGTDKYEHNEVETEFEAYAHTRENEDLESAQETYCRYEEGRAEVQGKTSFIRELIGEEIEATEMASDQEGEDIQKVSEEAGWAQGLSELDEIKEHADSNAEMLEYDRSETDSNKSGDKFERTRELAGETKIDGSIDTDTSRSSFEMRHADSYIEEVGIEHDLSDQFHEKSSAASSTEEHVEEIDTDSIQSGWSVVDDDEKIKSYGEEMQDGEVEPEEMEETKEETDKTKTSLGEENNEDKTEREHQFECQKEERDRSNTEPGESSCCLPKGVEKIGAATDRNMKDNEGEESSRSSMGEDGDAERFEKHPKKKDEAKEKERERFMVERAIREARERAFADAKERAGKAAMEKAKAGGVPRRGTSEVPRRSEKGSVEVNDKLSSAEKASVQAKLRTERAAVERALSEARERAMEKALSGKSAAPQTRCYGGSKSFSSSGERRGSSSSGTQNKSSCPSSSLNQTAKAEPIQRCKARSERHQRTSDRAAEALAEKKLRDLKVQKEQTERNKLADTLDADVKRWSSGKEKNLRALLSTLQYILGAESGWKPIPLTDLVSSASVRKAYRKATLYVHPDKLQQRGASTQQKYICEKVFDLLKEAWNKFGAENDK</sequence>
<dbReference type="PANTHER" id="PTHR23172">
    <property type="entry name" value="AUXILIN/CYCLIN G-ASSOCIATED KINASE-RELATED"/>
    <property type="match status" value="1"/>
</dbReference>
<protein>
    <submittedName>
        <fullName evidence="4">Auxilin-like protein 1</fullName>
    </submittedName>
</protein>
<feature type="compositionally biased region" description="Acidic residues" evidence="2">
    <location>
        <begin position="1023"/>
        <end position="1039"/>
    </location>
</feature>
<dbReference type="GO" id="GO:0072318">
    <property type="term" value="P:clathrin coat disassembly"/>
    <property type="evidence" value="ECO:0007669"/>
    <property type="project" value="TreeGrafter"/>
</dbReference>
<evidence type="ECO:0000256" key="2">
    <source>
        <dbReference type="SAM" id="MobiDB-lite"/>
    </source>
</evidence>
<feature type="compositionally biased region" description="Basic and acidic residues" evidence="2">
    <location>
        <begin position="1156"/>
        <end position="1169"/>
    </location>
</feature>
<dbReference type="GO" id="GO:0072583">
    <property type="term" value="P:clathrin-dependent endocytosis"/>
    <property type="evidence" value="ECO:0007669"/>
    <property type="project" value="TreeGrafter"/>
</dbReference>
<dbReference type="GO" id="GO:0005737">
    <property type="term" value="C:cytoplasm"/>
    <property type="evidence" value="ECO:0007669"/>
    <property type="project" value="TreeGrafter"/>
</dbReference>
<dbReference type="GO" id="GO:0031982">
    <property type="term" value="C:vesicle"/>
    <property type="evidence" value="ECO:0007669"/>
    <property type="project" value="TreeGrafter"/>
</dbReference>
<dbReference type="Gene3D" id="1.10.287.110">
    <property type="entry name" value="DnaJ domain"/>
    <property type="match status" value="1"/>
</dbReference>
<dbReference type="SUPFAM" id="SSF46565">
    <property type="entry name" value="Chaperone J-domain"/>
    <property type="match status" value="1"/>
</dbReference>
<feature type="compositionally biased region" description="Basic and acidic residues" evidence="2">
    <location>
        <begin position="1177"/>
        <end position="1198"/>
    </location>
</feature>
<dbReference type="PROSITE" id="PS50076">
    <property type="entry name" value="DNAJ_2"/>
    <property type="match status" value="1"/>
</dbReference>
<feature type="compositionally biased region" description="Polar residues" evidence="2">
    <location>
        <begin position="151"/>
        <end position="171"/>
    </location>
</feature>
<feature type="region of interest" description="Disordered" evidence="2">
    <location>
        <begin position="334"/>
        <end position="470"/>
    </location>
</feature>
<dbReference type="FunFam" id="1.10.287.110:FF:000009">
    <property type="entry name" value="Auxilin-related protein 1"/>
    <property type="match status" value="1"/>
</dbReference>
<reference evidence="4" key="1">
    <citation type="submission" date="2016-07" db="EMBL/GenBank/DDBJ databases">
        <title>De novo transcriptome assembly of four accessions of the metal hyperaccumulator plant Noccaea caerulescens.</title>
        <authorList>
            <person name="Blande D."/>
            <person name="Halimaa P."/>
            <person name="Tervahauta A.I."/>
            <person name="Aarts M.G."/>
            <person name="Karenlampi S.O."/>
        </authorList>
    </citation>
    <scope>NUCLEOTIDE SEQUENCE</scope>
</reference>
<dbReference type="GO" id="GO:0030276">
    <property type="term" value="F:clathrin binding"/>
    <property type="evidence" value="ECO:0007669"/>
    <property type="project" value="TreeGrafter"/>
</dbReference>
<feature type="compositionally biased region" description="Basic and acidic residues" evidence="2">
    <location>
        <begin position="202"/>
        <end position="239"/>
    </location>
</feature>
<feature type="compositionally biased region" description="Polar residues" evidence="2">
    <location>
        <begin position="1269"/>
        <end position="1278"/>
    </location>
</feature>
<evidence type="ECO:0000256" key="1">
    <source>
        <dbReference type="ARBA" id="ARBA00023054"/>
    </source>
</evidence>
<evidence type="ECO:0000313" key="4">
    <source>
        <dbReference type="EMBL" id="JAU09814.1"/>
    </source>
</evidence>
<feature type="compositionally biased region" description="Low complexity" evidence="2">
    <location>
        <begin position="1244"/>
        <end position="1268"/>
    </location>
</feature>
<feature type="compositionally biased region" description="Basic and acidic residues" evidence="2">
    <location>
        <begin position="1097"/>
        <end position="1108"/>
    </location>
</feature>
<feature type="region of interest" description="Disordered" evidence="2">
    <location>
        <begin position="108"/>
        <end position="312"/>
    </location>
</feature>
<evidence type="ECO:0000259" key="3">
    <source>
        <dbReference type="PROSITE" id="PS50076"/>
    </source>
</evidence>
<feature type="domain" description="J" evidence="3">
    <location>
        <begin position="1349"/>
        <end position="1423"/>
    </location>
</feature>
<dbReference type="EMBL" id="GEVI01022506">
    <property type="protein sequence ID" value="JAU09814.1"/>
    <property type="molecule type" value="Transcribed_RNA"/>
</dbReference>
<accession>A0A1J3CTG6</accession>
<feature type="compositionally biased region" description="Basic and acidic residues" evidence="2">
    <location>
        <begin position="1054"/>
        <end position="1074"/>
    </location>
</feature>
<name>A0A1J3CTG6_NOCCA</name>
<dbReference type="InterPro" id="IPR036869">
    <property type="entry name" value="J_dom_sf"/>
</dbReference>
<feature type="compositionally biased region" description="Basic and acidic residues" evidence="2">
    <location>
        <begin position="1208"/>
        <end position="1228"/>
    </location>
</feature>
<proteinExistence type="predicted"/>
<feature type="compositionally biased region" description="Polar residues" evidence="2">
    <location>
        <begin position="374"/>
        <end position="389"/>
    </location>
</feature>
<feature type="region of interest" description="Disordered" evidence="2">
    <location>
        <begin position="1156"/>
        <end position="1300"/>
    </location>
</feature>
<feature type="compositionally biased region" description="Basic and acidic residues" evidence="2">
    <location>
        <begin position="108"/>
        <end position="123"/>
    </location>
</feature>
<keyword evidence="1" id="KW-0175">Coiled coil</keyword>
<feature type="region of interest" description="Disordered" evidence="2">
    <location>
        <begin position="707"/>
        <end position="728"/>
    </location>
</feature>
<organism evidence="4">
    <name type="scientific">Noccaea caerulescens</name>
    <name type="common">Alpine penny-cress</name>
    <name type="synonym">Thlaspi caerulescens</name>
    <dbReference type="NCBI Taxonomy" id="107243"/>
    <lineage>
        <taxon>Eukaryota</taxon>
        <taxon>Viridiplantae</taxon>
        <taxon>Streptophyta</taxon>
        <taxon>Embryophyta</taxon>
        <taxon>Tracheophyta</taxon>
        <taxon>Spermatophyta</taxon>
        <taxon>Magnoliopsida</taxon>
        <taxon>eudicotyledons</taxon>
        <taxon>Gunneridae</taxon>
        <taxon>Pentapetalae</taxon>
        <taxon>rosids</taxon>
        <taxon>malvids</taxon>
        <taxon>Brassicales</taxon>
        <taxon>Brassicaceae</taxon>
        <taxon>Coluteocarpeae</taxon>
        <taxon>Noccaea</taxon>
    </lineage>
</organism>
<feature type="region of interest" description="Disordered" evidence="2">
    <location>
        <begin position="980"/>
        <end position="1137"/>
    </location>
</feature>
<dbReference type="CDD" id="cd06257">
    <property type="entry name" value="DnaJ"/>
    <property type="match status" value="1"/>
</dbReference>
<feature type="compositionally biased region" description="Basic and acidic residues" evidence="2">
    <location>
        <begin position="347"/>
        <end position="373"/>
    </location>
</feature>
<dbReference type="PANTHER" id="PTHR23172:SF67">
    <property type="entry name" value="AUXILIN-LIKE PROTEIN 1"/>
    <property type="match status" value="1"/>
</dbReference>
<gene>
    <name evidence="4" type="ORF">GA_TR15650_c0_g1_i1_g.47797</name>
</gene>